<evidence type="ECO:0000256" key="1">
    <source>
        <dbReference type="SAM" id="Coils"/>
    </source>
</evidence>
<reference evidence="4" key="1">
    <citation type="submission" date="2022-05" db="EMBL/GenBank/DDBJ databases">
        <authorList>
            <person name="Jo J.-H."/>
            <person name="Im W.-T."/>
        </authorList>
    </citation>
    <scope>NUCLEOTIDE SEQUENCE</scope>
    <source>
        <strain evidence="4">RG327</strain>
    </source>
</reference>
<dbReference type="PANTHER" id="PTHR32309:SF13">
    <property type="entry name" value="FERRIC ENTEROBACTIN TRANSPORT PROTEIN FEPE"/>
    <property type="match status" value="1"/>
</dbReference>
<protein>
    <recommendedName>
        <fullName evidence="6">Lipopolysaccharide biosynthesis protein</fullName>
    </recommendedName>
</protein>
<keyword evidence="3" id="KW-0812">Transmembrane</keyword>
<keyword evidence="5" id="KW-1185">Reference proteome</keyword>
<dbReference type="EMBL" id="JAMGBC010000001">
    <property type="protein sequence ID" value="MCL6679095.1"/>
    <property type="molecule type" value="Genomic_DNA"/>
</dbReference>
<feature type="transmembrane region" description="Helical" evidence="3">
    <location>
        <begin position="82"/>
        <end position="102"/>
    </location>
</feature>
<sequence>MDNEERIKRWRQQRQSPQPAPALPEDEDFADLDTVALNRPDPGERTGSATPGGRSHEISLEEARLAIRQRRRERWRLLTRRLAFYVGIPLLAILAYVAFIATPLYQGEAVFTVQTSQEAPPAAAAGGLIGLGVSTPGIADAFKAREFILSRSMMNYMEQRYGFMSHFASPAMDPLERYRSPLGLNRDPLTYYRKRVRVAVDTQEGMLRLFVQARTPQDAQKFGDAILAASERHVNEFSERMTADQISALSRDVQNAEREVSEARRGLAIVQARRGDLNPEQTAAAIYQLISSLELQLADAQRERNALLDQGLTNSPLLPRLTTRVQELQSQISQQRQRLTNPGGGSVARSVNEFESAASRKEIAQARYDTTLKTLQQAYLKILGERRYFVIIVQMGVDTYAAVRDIITISWPILLFLALLWAIVAIARRSSADRRWLDSLRFGWTVRQWRRS</sequence>
<keyword evidence="3" id="KW-0472">Membrane</keyword>
<dbReference type="InterPro" id="IPR050445">
    <property type="entry name" value="Bact_polysacc_biosynth/exp"/>
</dbReference>
<proteinExistence type="predicted"/>
<feature type="coiled-coil region" evidence="1">
    <location>
        <begin position="246"/>
        <end position="338"/>
    </location>
</feature>
<evidence type="ECO:0000256" key="2">
    <source>
        <dbReference type="SAM" id="MobiDB-lite"/>
    </source>
</evidence>
<feature type="region of interest" description="Disordered" evidence="2">
    <location>
        <begin position="1"/>
        <end position="56"/>
    </location>
</feature>
<evidence type="ECO:0000313" key="5">
    <source>
        <dbReference type="Proteomes" id="UP001165343"/>
    </source>
</evidence>
<dbReference type="RefSeq" id="WP_249868015.1">
    <property type="nucleotide sequence ID" value="NZ_JAMGBC010000001.1"/>
</dbReference>
<evidence type="ECO:0000313" key="4">
    <source>
        <dbReference type="EMBL" id="MCL6679095.1"/>
    </source>
</evidence>
<dbReference type="Proteomes" id="UP001165343">
    <property type="component" value="Unassembled WGS sequence"/>
</dbReference>
<feature type="transmembrane region" description="Helical" evidence="3">
    <location>
        <begin position="409"/>
        <end position="427"/>
    </location>
</feature>
<keyword evidence="3" id="KW-1133">Transmembrane helix</keyword>
<keyword evidence="1" id="KW-0175">Coiled coil</keyword>
<name>A0ABT0RFN2_9SPHN</name>
<gene>
    <name evidence="4" type="ORF">LZ519_07160</name>
</gene>
<comment type="caution">
    <text evidence="4">The sequence shown here is derived from an EMBL/GenBank/DDBJ whole genome shotgun (WGS) entry which is preliminary data.</text>
</comment>
<evidence type="ECO:0008006" key="6">
    <source>
        <dbReference type="Google" id="ProtNLM"/>
    </source>
</evidence>
<dbReference type="PANTHER" id="PTHR32309">
    <property type="entry name" value="TYROSINE-PROTEIN KINASE"/>
    <property type="match status" value="1"/>
</dbReference>
<organism evidence="4 5">
    <name type="scientific">Sphingomonas anseongensis</name>
    <dbReference type="NCBI Taxonomy" id="2908207"/>
    <lineage>
        <taxon>Bacteria</taxon>
        <taxon>Pseudomonadati</taxon>
        <taxon>Pseudomonadota</taxon>
        <taxon>Alphaproteobacteria</taxon>
        <taxon>Sphingomonadales</taxon>
        <taxon>Sphingomonadaceae</taxon>
        <taxon>Sphingomonas</taxon>
    </lineage>
</organism>
<accession>A0ABT0RFN2</accession>
<evidence type="ECO:0000256" key="3">
    <source>
        <dbReference type="SAM" id="Phobius"/>
    </source>
</evidence>